<feature type="active site" description="Proton donor/acceptor" evidence="13">
    <location>
        <position position="151"/>
    </location>
</feature>
<evidence type="ECO:0000259" key="15">
    <source>
        <dbReference type="Pfam" id="PF05173"/>
    </source>
</evidence>
<dbReference type="InterPro" id="IPR023940">
    <property type="entry name" value="DHDPR_bac"/>
</dbReference>
<dbReference type="PIRSF" id="PIRSF000161">
    <property type="entry name" value="DHPR"/>
    <property type="match status" value="1"/>
</dbReference>
<evidence type="ECO:0000256" key="11">
    <source>
        <dbReference type="ARBA" id="ARBA00049080"/>
    </source>
</evidence>
<evidence type="ECO:0000256" key="12">
    <source>
        <dbReference type="ARBA" id="ARBA00049396"/>
    </source>
</evidence>
<feature type="active site" description="Proton donor" evidence="13">
    <location>
        <position position="155"/>
    </location>
</feature>
<keyword evidence="17" id="KW-1185">Reference proteome</keyword>
<dbReference type="InterPro" id="IPR022664">
    <property type="entry name" value="DapB_N_CS"/>
</dbReference>
<evidence type="ECO:0000256" key="7">
    <source>
        <dbReference type="ARBA" id="ARBA00023027"/>
    </source>
</evidence>
<keyword evidence="3 13" id="KW-0028">Amino-acid biosynthesis</keyword>
<comment type="caution">
    <text evidence="13">Lacks conserved residue(s) required for the propagation of feature annotation.</text>
</comment>
<evidence type="ECO:0000259" key="14">
    <source>
        <dbReference type="Pfam" id="PF01113"/>
    </source>
</evidence>
<dbReference type="PANTHER" id="PTHR20836">
    <property type="entry name" value="DIHYDRODIPICOLINATE REDUCTASE"/>
    <property type="match status" value="1"/>
</dbReference>
<keyword evidence="2 13" id="KW-0963">Cytoplasm</keyword>
<dbReference type="Pfam" id="PF01113">
    <property type="entry name" value="DapB_N"/>
    <property type="match status" value="1"/>
</dbReference>
<dbReference type="Gene3D" id="3.30.360.10">
    <property type="entry name" value="Dihydrodipicolinate Reductase, domain 2"/>
    <property type="match status" value="1"/>
</dbReference>
<protein>
    <recommendedName>
        <fullName evidence="10 13">4-hydroxy-tetrahydrodipicolinate reductase</fullName>
        <shortName evidence="13">HTPA reductase</shortName>
        <ecNumber evidence="10 13">1.17.1.8</ecNumber>
    </recommendedName>
</protein>
<dbReference type="SUPFAM" id="SSF55347">
    <property type="entry name" value="Glyceraldehyde-3-phosphate dehydrogenase-like, C-terminal domain"/>
    <property type="match status" value="1"/>
</dbReference>
<keyword evidence="6 13" id="KW-0560">Oxidoreductase</keyword>
<evidence type="ECO:0000256" key="8">
    <source>
        <dbReference type="ARBA" id="ARBA00023154"/>
    </source>
</evidence>
<evidence type="ECO:0000256" key="3">
    <source>
        <dbReference type="ARBA" id="ARBA00022605"/>
    </source>
</evidence>
<keyword evidence="4 13" id="KW-0521">NADP</keyword>
<dbReference type="RefSeq" id="WP_345823649.1">
    <property type="nucleotide sequence ID" value="NZ_JBDIML010000001.1"/>
</dbReference>
<evidence type="ECO:0000313" key="17">
    <source>
        <dbReference type="Proteomes" id="UP001444625"/>
    </source>
</evidence>
<comment type="subunit">
    <text evidence="13">Homotetramer.</text>
</comment>
<evidence type="ECO:0000256" key="9">
    <source>
        <dbReference type="ARBA" id="ARBA00037922"/>
    </source>
</evidence>
<comment type="caution">
    <text evidence="13">Was originally thought to be a dihydrodipicolinate reductase (DHDPR), catalyzing the conversion of dihydrodipicolinate to tetrahydrodipicolinate. However, it was shown in E.coli that the substrate of the enzymatic reaction is not dihydrodipicolinate (DHDP) but in fact (2S,4S)-4-hydroxy-2,3,4,5-tetrahydrodipicolinic acid (HTPA), the product released by the DapA-catalyzed reaction.</text>
</comment>
<feature type="domain" description="Dihydrodipicolinate reductase C-terminal" evidence="15">
    <location>
        <begin position="127"/>
        <end position="261"/>
    </location>
</feature>
<name>A0ABU9XDU6_9BACI</name>
<dbReference type="GO" id="GO:0008839">
    <property type="term" value="F:4-hydroxy-tetrahydrodipicolinate reductase"/>
    <property type="evidence" value="ECO:0007669"/>
    <property type="project" value="UniProtKB-EC"/>
</dbReference>
<dbReference type="Pfam" id="PF05173">
    <property type="entry name" value="DapB_C"/>
    <property type="match status" value="1"/>
</dbReference>
<comment type="similarity">
    <text evidence="1 13">Belongs to the DapB family.</text>
</comment>
<reference evidence="16 17" key="1">
    <citation type="submission" date="2024-05" db="EMBL/GenBank/DDBJ databases">
        <authorList>
            <person name="Haq I."/>
            <person name="Ullah Z."/>
            <person name="Ahmad R."/>
            <person name="Li M."/>
            <person name="Tong Y."/>
        </authorList>
    </citation>
    <scope>NUCLEOTIDE SEQUENCE [LARGE SCALE GENOMIC DNA]</scope>
    <source>
        <strain evidence="16 17">16A2E</strain>
    </source>
</reference>
<dbReference type="EC" id="1.17.1.8" evidence="10 13"/>
<feature type="binding site" evidence="13">
    <location>
        <position position="37"/>
    </location>
    <ligand>
        <name>NADP(+)</name>
        <dbReference type="ChEBI" id="CHEBI:58349"/>
    </ligand>
</feature>
<evidence type="ECO:0000256" key="13">
    <source>
        <dbReference type="HAMAP-Rule" id="MF_00102"/>
    </source>
</evidence>
<sequence length="264" mass="29373">MRIKIVIAGPRGRMGQEAVKMVLDEPDFQLVGCIDRKDKEVQVPFLAEKGIPVYRDAEECFYAQEVDVLIDLTVAESSYDYVMMALRKQIRCVVGTTGFSNEQLQTMKATAKENSTGCIIAPNFALGAILMMHFSKIAAKFFPDIEIIEKHHDQKIDAPSGTAIKTAEMIKNVRNSKIQGHPDEVETMQGARGASDDGIRIHSLRLPGLVAHQEVIFGGEGQTLTIKHDSMNRKSFMEGIKLSVQQVMNLKEYVYGLENVLDLA</sequence>
<keyword evidence="7 13" id="KW-0520">NAD</keyword>
<dbReference type="InterPro" id="IPR022663">
    <property type="entry name" value="DapB_C"/>
</dbReference>
<dbReference type="Gene3D" id="3.40.50.720">
    <property type="entry name" value="NAD(P)-binding Rossmann-like Domain"/>
    <property type="match status" value="1"/>
</dbReference>
<organism evidence="16 17">
    <name type="scientific">Ornithinibacillus xuwenensis</name>
    <dbReference type="NCBI Taxonomy" id="3144668"/>
    <lineage>
        <taxon>Bacteria</taxon>
        <taxon>Bacillati</taxon>
        <taxon>Bacillota</taxon>
        <taxon>Bacilli</taxon>
        <taxon>Bacillales</taxon>
        <taxon>Bacillaceae</taxon>
        <taxon>Ornithinibacillus</taxon>
    </lineage>
</organism>
<dbReference type="PANTHER" id="PTHR20836:SF0">
    <property type="entry name" value="4-HYDROXY-TETRAHYDRODIPICOLINATE REDUCTASE 1, CHLOROPLASTIC-RELATED"/>
    <property type="match status" value="1"/>
</dbReference>
<dbReference type="InterPro" id="IPR000846">
    <property type="entry name" value="DapB_N"/>
</dbReference>
<evidence type="ECO:0000256" key="1">
    <source>
        <dbReference type="ARBA" id="ARBA00006642"/>
    </source>
</evidence>
<dbReference type="HAMAP" id="MF_00102">
    <property type="entry name" value="DapB"/>
    <property type="match status" value="1"/>
</dbReference>
<comment type="function">
    <text evidence="13">Catalyzes the conversion of 4-hydroxy-tetrahydrodipicolinate (HTPA) to tetrahydrodipicolinate.</text>
</comment>
<comment type="catalytic activity">
    <reaction evidence="11 13">
        <text>(S)-2,3,4,5-tetrahydrodipicolinate + NADP(+) + H2O = (2S,4S)-4-hydroxy-2,3,4,5-tetrahydrodipicolinate + NADPH + H(+)</text>
        <dbReference type="Rhea" id="RHEA:35331"/>
        <dbReference type="ChEBI" id="CHEBI:15377"/>
        <dbReference type="ChEBI" id="CHEBI:15378"/>
        <dbReference type="ChEBI" id="CHEBI:16845"/>
        <dbReference type="ChEBI" id="CHEBI:57783"/>
        <dbReference type="ChEBI" id="CHEBI:58349"/>
        <dbReference type="ChEBI" id="CHEBI:67139"/>
        <dbReference type="EC" id="1.17.1.8"/>
    </reaction>
</comment>
<keyword evidence="5 13" id="KW-0220">Diaminopimelate biosynthesis</keyword>
<comment type="subcellular location">
    <subcellularLocation>
        <location evidence="13">Cytoplasm</location>
    </subcellularLocation>
</comment>
<dbReference type="Proteomes" id="UP001444625">
    <property type="component" value="Unassembled WGS sequence"/>
</dbReference>
<feature type="binding site" evidence="13">
    <location>
        <begin position="121"/>
        <end position="124"/>
    </location>
    <ligand>
        <name>NAD(+)</name>
        <dbReference type="ChEBI" id="CHEBI:57540"/>
    </ligand>
</feature>
<accession>A0ABU9XDU6</accession>
<dbReference type="EMBL" id="JBDIML010000001">
    <property type="protein sequence ID" value="MEN2766195.1"/>
    <property type="molecule type" value="Genomic_DNA"/>
</dbReference>
<evidence type="ECO:0000313" key="16">
    <source>
        <dbReference type="EMBL" id="MEN2766195.1"/>
    </source>
</evidence>
<evidence type="ECO:0000256" key="4">
    <source>
        <dbReference type="ARBA" id="ARBA00022857"/>
    </source>
</evidence>
<keyword evidence="8 13" id="KW-0457">Lysine biosynthesis</keyword>
<proteinExistence type="inferred from homology"/>
<feature type="binding site" evidence="13">
    <location>
        <begin position="161"/>
        <end position="162"/>
    </location>
    <ligand>
        <name>(S)-2,3,4,5-tetrahydrodipicolinate</name>
        <dbReference type="ChEBI" id="CHEBI:16845"/>
    </ligand>
</feature>
<evidence type="ECO:0000256" key="6">
    <source>
        <dbReference type="ARBA" id="ARBA00023002"/>
    </source>
</evidence>
<dbReference type="SUPFAM" id="SSF51735">
    <property type="entry name" value="NAD(P)-binding Rossmann-fold domains"/>
    <property type="match status" value="1"/>
</dbReference>
<dbReference type="InterPro" id="IPR036291">
    <property type="entry name" value="NAD(P)-bd_dom_sf"/>
</dbReference>
<evidence type="ECO:0000256" key="5">
    <source>
        <dbReference type="ARBA" id="ARBA00022915"/>
    </source>
</evidence>
<dbReference type="PROSITE" id="PS01298">
    <property type="entry name" value="DAPB"/>
    <property type="match status" value="1"/>
</dbReference>
<evidence type="ECO:0000256" key="2">
    <source>
        <dbReference type="ARBA" id="ARBA00022490"/>
    </source>
</evidence>
<comment type="caution">
    <text evidence="16">The sequence shown here is derived from an EMBL/GenBank/DDBJ whole genome shotgun (WGS) entry which is preliminary data.</text>
</comment>
<evidence type="ECO:0000256" key="10">
    <source>
        <dbReference type="ARBA" id="ARBA00038983"/>
    </source>
</evidence>
<comment type="pathway">
    <text evidence="9 13">Amino-acid biosynthesis; L-lysine biosynthesis via DAP pathway; (S)-tetrahydrodipicolinate from L-aspartate: step 4/4.</text>
</comment>
<feature type="domain" description="Dihydrodipicolinate reductase N-terminal" evidence="14">
    <location>
        <begin position="3"/>
        <end position="124"/>
    </location>
</feature>
<dbReference type="NCBIfam" id="TIGR00036">
    <property type="entry name" value="dapB"/>
    <property type="match status" value="1"/>
</dbReference>
<feature type="binding site" evidence="13">
    <location>
        <begin position="9"/>
        <end position="14"/>
    </location>
    <ligand>
        <name>NAD(+)</name>
        <dbReference type="ChEBI" id="CHEBI:57540"/>
    </ligand>
</feature>
<dbReference type="CDD" id="cd02274">
    <property type="entry name" value="DHDPR_N"/>
    <property type="match status" value="1"/>
</dbReference>
<comment type="catalytic activity">
    <reaction evidence="12 13">
        <text>(S)-2,3,4,5-tetrahydrodipicolinate + NAD(+) + H2O = (2S,4S)-4-hydroxy-2,3,4,5-tetrahydrodipicolinate + NADH + H(+)</text>
        <dbReference type="Rhea" id="RHEA:35323"/>
        <dbReference type="ChEBI" id="CHEBI:15377"/>
        <dbReference type="ChEBI" id="CHEBI:15378"/>
        <dbReference type="ChEBI" id="CHEBI:16845"/>
        <dbReference type="ChEBI" id="CHEBI:57540"/>
        <dbReference type="ChEBI" id="CHEBI:57945"/>
        <dbReference type="ChEBI" id="CHEBI:67139"/>
        <dbReference type="EC" id="1.17.1.8"/>
    </reaction>
</comment>
<feature type="binding site" evidence="13">
    <location>
        <begin position="95"/>
        <end position="97"/>
    </location>
    <ligand>
        <name>NAD(+)</name>
        <dbReference type="ChEBI" id="CHEBI:57540"/>
    </ligand>
</feature>
<feature type="binding site" evidence="13">
    <location>
        <position position="152"/>
    </location>
    <ligand>
        <name>(S)-2,3,4,5-tetrahydrodipicolinate</name>
        <dbReference type="ChEBI" id="CHEBI:16845"/>
    </ligand>
</feature>
<gene>
    <name evidence="13 16" type="primary">dapB</name>
    <name evidence="16" type="ORF">ABC228_03270</name>
</gene>